<dbReference type="PANTHER" id="PTHR10272">
    <property type="entry name" value="PLATELET-ACTIVATING FACTOR ACETYLHYDROLASE"/>
    <property type="match status" value="1"/>
</dbReference>
<dbReference type="Proteomes" id="UP000295124">
    <property type="component" value="Unassembled WGS sequence"/>
</dbReference>
<keyword evidence="5" id="KW-1185">Reference proteome</keyword>
<evidence type="ECO:0000256" key="1">
    <source>
        <dbReference type="ARBA" id="ARBA00022801"/>
    </source>
</evidence>
<dbReference type="InterPro" id="IPR029058">
    <property type="entry name" value="AB_hydrolase_fold"/>
</dbReference>
<dbReference type="Gene3D" id="3.40.50.1820">
    <property type="entry name" value="alpha/beta hydrolase"/>
    <property type="match status" value="1"/>
</dbReference>
<comment type="caution">
    <text evidence="4">The sequence shown here is derived from an EMBL/GenBank/DDBJ whole genome shotgun (WGS) entry which is preliminary data.</text>
</comment>
<keyword evidence="2" id="KW-0442">Lipid degradation</keyword>
<evidence type="ECO:0000313" key="4">
    <source>
        <dbReference type="EMBL" id="TDD45318.1"/>
    </source>
</evidence>
<dbReference type="EMBL" id="SMKX01000207">
    <property type="protein sequence ID" value="TDD45318.1"/>
    <property type="molecule type" value="Genomic_DNA"/>
</dbReference>
<proteinExistence type="predicted"/>
<evidence type="ECO:0000256" key="2">
    <source>
        <dbReference type="ARBA" id="ARBA00022963"/>
    </source>
</evidence>
<accession>A0A4R4YK34</accession>
<dbReference type="GO" id="GO:0003847">
    <property type="term" value="F:1-alkyl-2-acetylglycerophosphocholine esterase activity"/>
    <property type="evidence" value="ECO:0007669"/>
    <property type="project" value="TreeGrafter"/>
</dbReference>
<gene>
    <name evidence="4" type="ORF">E1263_38875</name>
</gene>
<keyword evidence="3" id="KW-0443">Lipid metabolism</keyword>
<protein>
    <submittedName>
        <fullName evidence="4">Lipase</fullName>
    </submittedName>
</protein>
<keyword evidence="1" id="KW-0378">Hydrolase</keyword>
<sequence length="485" mass="53428">MNKLRSLKLTATELSRARPSSSWDEVSITGRKQAVTMSRMVNSGHSSHIRHSIGRRGLLAGGLAAGLGIAAPGVAHALPVDPDARDAVRAQDDPDFHPVKFRLPEPTGRKSLGTTSLHLIDDKRPDPTMPGGKRELMITLWYPSTLMDDNPRAMYMPKRTAAEVDETWTGEYGLALPTGTFDFANTVTNSRLNAPMQKMKHPVLLFSPAYQYSRFVNTALAEDLASRGFVVVAMDHTHETPTEFPGGRFLPGVPPTQPTDPLFTRQYVDTRVADARFVLDELTKIAAGHKPGAEGNELPSGFGVGLDLRRVGMFGVGLGGYATAAAMRADQRIATGLNLDGTLQDDRLKGPPAEVALKGIDRPLLLFGSDETQFTDPNKDYFDVSWATFWTVQKGGKLNLNLLGAKQKAFTDYQFVFDQVFREIYGDDPIITSVMTALVGKVDAAKSVRAQREYIAAYFDTTLRRRPNRLLTQDSPEFPEVHIRW</sequence>
<dbReference type="OrthoDB" id="569821at2"/>
<reference evidence="4 5" key="1">
    <citation type="submission" date="2019-03" db="EMBL/GenBank/DDBJ databases">
        <title>Draft genome sequences of novel Actinobacteria.</title>
        <authorList>
            <person name="Sahin N."/>
            <person name="Ay H."/>
            <person name="Saygin H."/>
        </authorList>
    </citation>
    <scope>NUCLEOTIDE SEQUENCE [LARGE SCALE GENOMIC DNA]</scope>
    <source>
        <strain evidence="4 5">JCM 13523</strain>
    </source>
</reference>
<dbReference type="SUPFAM" id="SSF53474">
    <property type="entry name" value="alpha/beta-Hydrolases"/>
    <property type="match status" value="1"/>
</dbReference>
<name>A0A4R4YK34_9ACTN</name>
<evidence type="ECO:0000256" key="3">
    <source>
        <dbReference type="ARBA" id="ARBA00023098"/>
    </source>
</evidence>
<dbReference type="InterPro" id="IPR006311">
    <property type="entry name" value="TAT_signal"/>
</dbReference>
<dbReference type="GO" id="GO:0016042">
    <property type="term" value="P:lipid catabolic process"/>
    <property type="evidence" value="ECO:0007669"/>
    <property type="project" value="UniProtKB-KW"/>
</dbReference>
<dbReference type="Pfam" id="PF03403">
    <property type="entry name" value="PAF-AH_p_II"/>
    <property type="match status" value="1"/>
</dbReference>
<evidence type="ECO:0000313" key="5">
    <source>
        <dbReference type="Proteomes" id="UP000295124"/>
    </source>
</evidence>
<dbReference type="PANTHER" id="PTHR10272:SF0">
    <property type="entry name" value="PLATELET-ACTIVATING FACTOR ACETYLHYDROLASE"/>
    <property type="match status" value="1"/>
</dbReference>
<organism evidence="4 5">
    <name type="scientific">Kribbella antibiotica</name>
    <dbReference type="NCBI Taxonomy" id="190195"/>
    <lineage>
        <taxon>Bacteria</taxon>
        <taxon>Bacillati</taxon>
        <taxon>Actinomycetota</taxon>
        <taxon>Actinomycetes</taxon>
        <taxon>Propionibacteriales</taxon>
        <taxon>Kribbellaceae</taxon>
        <taxon>Kribbella</taxon>
    </lineage>
</organism>
<dbReference type="PROSITE" id="PS51318">
    <property type="entry name" value="TAT"/>
    <property type="match status" value="1"/>
</dbReference>
<dbReference type="AlphaFoldDB" id="A0A4R4YK34"/>